<reference evidence="1 2" key="1">
    <citation type="submission" date="2019-06" db="EMBL/GenBank/DDBJ databases">
        <authorList>
            <person name="Livingstone P."/>
            <person name="Whitworth D."/>
        </authorList>
    </citation>
    <scope>NUCLEOTIDE SEQUENCE [LARGE SCALE GENOMIC DNA]</scope>
    <source>
        <strain evidence="1 2">AM401</strain>
    </source>
</reference>
<dbReference type="AlphaFoldDB" id="A0A540X6A9"/>
<organism evidence="1 2">
    <name type="scientific">Myxococcus llanfairpwllgwyngyllgogerychwyrndrobwllllantysiliogogogochensis</name>
    <dbReference type="NCBI Taxonomy" id="2590453"/>
    <lineage>
        <taxon>Bacteria</taxon>
        <taxon>Pseudomonadati</taxon>
        <taxon>Myxococcota</taxon>
        <taxon>Myxococcia</taxon>
        <taxon>Myxococcales</taxon>
        <taxon>Cystobacterineae</taxon>
        <taxon>Myxococcaceae</taxon>
        <taxon>Myxococcus</taxon>
    </lineage>
</organism>
<sequence length="413" mass="46245">MTSWRLETLAVHADLLQQRGDPRGELMALDLNPTPEDRGWRHRRQALLAEWLGEPLAVRAGNLVQHGFIHALRDDRFHPPGLLDSPLGTFVRRYTVRGDEQALARLASRPRPWLVQLTFIPSGPGVQVSDTVRDALIAATPHLQELHLLGARPPFDAFPHPSVRHVSVGQEHLPARRNTLAVPEGVEVRGCPHAEGRRGPWVEDAEVELALDAVHEQPDCGRLQESYDGFFTEAGSLAALLARLRSAGLVTMDGPLVRLTTAGRVQRNLEPLRSPRLPAAQLDFGRWFLWAEARRRTGEHDQVLIGSLRSHLPWLEQCLSRVPLDKRVQDTLVSYRRFLIDTLVPADEHEVRAFDSPDALAEAVETLLELEDLDLGFIHQEDPFAEEALLPLEAALDSTRAPRQALFHLVWGS</sequence>
<accession>A0A540X6A9</accession>
<comment type="caution">
    <text evidence="1">The sequence shown here is derived from an EMBL/GenBank/DDBJ whole genome shotgun (WGS) entry which is preliminary data.</text>
</comment>
<proteinExistence type="predicted"/>
<evidence type="ECO:0000313" key="1">
    <source>
        <dbReference type="EMBL" id="TQF16787.1"/>
    </source>
</evidence>
<protein>
    <submittedName>
        <fullName evidence="1">Uncharacterized protein</fullName>
    </submittedName>
</protein>
<keyword evidence="2" id="KW-1185">Reference proteome</keyword>
<name>A0A540X6A9_9BACT</name>
<evidence type="ECO:0000313" key="2">
    <source>
        <dbReference type="Proteomes" id="UP000315369"/>
    </source>
</evidence>
<dbReference type="Proteomes" id="UP000315369">
    <property type="component" value="Unassembled WGS sequence"/>
</dbReference>
<dbReference type="OrthoDB" id="5510103at2"/>
<gene>
    <name evidence="1" type="ORF">FJV41_06425</name>
</gene>
<dbReference type="EMBL" id="VIFM01000017">
    <property type="protein sequence ID" value="TQF16787.1"/>
    <property type="molecule type" value="Genomic_DNA"/>
</dbReference>
<dbReference type="RefSeq" id="WP_141641524.1">
    <property type="nucleotide sequence ID" value="NZ_VIFM01000017.1"/>
</dbReference>